<dbReference type="PANTHER" id="PTHR11609:SF5">
    <property type="entry name" value="PHOSPHORIBOSYLAMINOIMIDAZOLE CARBOXYLASE"/>
    <property type="match status" value="1"/>
</dbReference>
<feature type="binding site" evidence="5">
    <location>
        <position position="200"/>
    </location>
    <ligand>
        <name>ATP</name>
        <dbReference type="ChEBI" id="CHEBI:30616"/>
    </ligand>
</feature>
<comment type="pathway">
    <text evidence="5 6">Purine metabolism; IMP biosynthesis via de novo pathway; 5-amino-1-(5-phospho-D-ribosyl)imidazole-4-carboxylate from 5-amino-1-(5-phospho-D-ribosyl)imidazole (N5-CAIR route): step 1/2.</text>
</comment>
<dbReference type="Gene3D" id="3.40.50.20">
    <property type="match status" value="1"/>
</dbReference>
<proteinExistence type="inferred from homology"/>
<dbReference type="InterPro" id="IPR016185">
    <property type="entry name" value="PreATP-grasp_dom_sf"/>
</dbReference>
<dbReference type="EMBL" id="CAHP01000001">
    <property type="protein sequence ID" value="CCG39627.1"/>
    <property type="molecule type" value="Genomic_DNA"/>
</dbReference>
<feature type="region of interest" description="Disordered" evidence="7">
    <location>
        <begin position="357"/>
        <end position="377"/>
    </location>
</feature>
<comment type="function">
    <text evidence="6">Catalyzes the ATP-dependent conversion of 5-aminoimidazole ribonucleotide (AIR) and HCO(3)- to N5-carboxyaminoimidazole ribonucleotide (N5-CAIR).</text>
</comment>
<dbReference type="NCBIfam" id="NF004675">
    <property type="entry name" value="PRK06019.1-1"/>
    <property type="match status" value="1"/>
</dbReference>
<dbReference type="Proteomes" id="UP000004169">
    <property type="component" value="Unassembled WGS sequence"/>
</dbReference>
<dbReference type="GO" id="GO:0016616">
    <property type="term" value="F:oxidoreductase activity, acting on the CH-OH group of donors, NAD or NADP as acceptor"/>
    <property type="evidence" value="ECO:0007669"/>
    <property type="project" value="UniProtKB-ARBA"/>
</dbReference>
<dbReference type="FunFam" id="3.40.50.20:FF:000016">
    <property type="entry name" value="N5-carboxyaminoimidazole ribonucleotide synthase"/>
    <property type="match status" value="1"/>
</dbReference>
<feature type="binding site" evidence="5">
    <location>
        <position position="223"/>
    </location>
    <ligand>
        <name>ATP</name>
        <dbReference type="ChEBI" id="CHEBI:30616"/>
    </ligand>
</feature>
<dbReference type="FunFam" id="3.30.1490.20:FF:000015">
    <property type="entry name" value="N5-carboxyaminoimidazole ribonucleotide synthase"/>
    <property type="match status" value="1"/>
</dbReference>
<feature type="binding site" evidence="5">
    <location>
        <begin position="276"/>
        <end position="277"/>
    </location>
    <ligand>
        <name>ATP</name>
        <dbReference type="ChEBI" id="CHEBI:30616"/>
    </ligand>
</feature>
<keyword evidence="3 5" id="KW-0658">Purine biosynthesis</keyword>
<evidence type="ECO:0000313" key="10">
    <source>
        <dbReference type="Proteomes" id="UP000004169"/>
    </source>
</evidence>
<evidence type="ECO:0000256" key="1">
    <source>
        <dbReference type="ARBA" id="ARBA00022598"/>
    </source>
</evidence>
<comment type="subunit">
    <text evidence="5 6">Homodimer.</text>
</comment>
<accession>H8FMN9</accession>
<dbReference type="Pfam" id="PF02222">
    <property type="entry name" value="ATP-grasp"/>
    <property type="match status" value="1"/>
</dbReference>
<dbReference type="GO" id="GO:0004638">
    <property type="term" value="F:phosphoribosylaminoimidazole carboxylase activity"/>
    <property type="evidence" value="ECO:0007669"/>
    <property type="project" value="InterPro"/>
</dbReference>
<dbReference type="InterPro" id="IPR011761">
    <property type="entry name" value="ATP-grasp"/>
</dbReference>
<dbReference type="GO" id="GO:0034028">
    <property type="term" value="F:5-(carboxyamino)imidazole ribonucleotide synthase activity"/>
    <property type="evidence" value="ECO:0007669"/>
    <property type="project" value="UniProtKB-UniRule"/>
</dbReference>
<evidence type="ECO:0000256" key="5">
    <source>
        <dbReference type="HAMAP-Rule" id="MF_01928"/>
    </source>
</evidence>
<evidence type="ECO:0000256" key="7">
    <source>
        <dbReference type="SAM" id="MobiDB-lite"/>
    </source>
</evidence>
<dbReference type="InterPro" id="IPR029752">
    <property type="entry name" value="D-isomer_DH_CS1"/>
</dbReference>
<comment type="similarity">
    <text evidence="5 6">Belongs to the PurK/PurT family.</text>
</comment>
<dbReference type="GO" id="GO:0005524">
    <property type="term" value="F:ATP binding"/>
    <property type="evidence" value="ECO:0007669"/>
    <property type="project" value="UniProtKB-UniRule"/>
</dbReference>
<evidence type="ECO:0000256" key="2">
    <source>
        <dbReference type="ARBA" id="ARBA00022741"/>
    </source>
</evidence>
<evidence type="ECO:0000259" key="8">
    <source>
        <dbReference type="PROSITE" id="PS50975"/>
    </source>
</evidence>
<keyword evidence="9" id="KW-0456">Lyase</keyword>
<dbReference type="NCBIfam" id="NF004679">
    <property type="entry name" value="PRK06019.1-5"/>
    <property type="match status" value="1"/>
</dbReference>
<feature type="binding site" evidence="5">
    <location>
        <position position="112"/>
    </location>
    <ligand>
        <name>ATP</name>
        <dbReference type="ChEBI" id="CHEBI:30616"/>
    </ligand>
</feature>
<keyword evidence="4 5" id="KW-0067">ATP-binding</keyword>
<dbReference type="AlphaFoldDB" id="H8FMN9"/>
<dbReference type="InterPro" id="IPR005875">
    <property type="entry name" value="PurK"/>
</dbReference>
<dbReference type="eggNOG" id="COG0026">
    <property type="taxonomic scope" value="Bacteria"/>
</dbReference>
<dbReference type="InterPro" id="IPR011054">
    <property type="entry name" value="Rudment_hybrid_motif"/>
</dbReference>
<comment type="caution">
    <text evidence="9">The sequence shown here is derived from an EMBL/GenBank/DDBJ whole genome shotgun (WGS) entry which is preliminary data.</text>
</comment>
<dbReference type="SUPFAM" id="SSF52440">
    <property type="entry name" value="PreATP-grasp domain"/>
    <property type="match status" value="1"/>
</dbReference>
<dbReference type="InterPro" id="IPR003135">
    <property type="entry name" value="ATP-grasp_carboxylate-amine"/>
</dbReference>
<evidence type="ECO:0000256" key="4">
    <source>
        <dbReference type="ARBA" id="ARBA00022840"/>
    </source>
</evidence>
<evidence type="ECO:0000256" key="6">
    <source>
        <dbReference type="RuleBase" id="RU361200"/>
    </source>
</evidence>
<feature type="domain" description="ATP-grasp" evidence="8">
    <location>
        <begin position="116"/>
        <end position="306"/>
    </location>
</feature>
<dbReference type="PANTHER" id="PTHR11609">
    <property type="entry name" value="PURINE BIOSYNTHESIS PROTEIN 6/7, PUR6/7"/>
    <property type="match status" value="1"/>
</dbReference>
<dbReference type="Pfam" id="PF22660">
    <property type="entry name" value="RS_preATP-grasp-like"/>
    <property type="match status" value="1"/>
</dbReference>
<dbReference type="STRING" id="1150626.PHAMO_10052"/>
<dbReference type="SUPFAM" id="SSF51246">
    <property type="entry name" value="Rudiment single hybrid motif"/>
    <property type="match status" value="1"/>
</dbReference>
<dbReference type="SUPFAM" id="SSF56059">
    <property type="entry name" value="Glutathione synthetase ATP-binding domain-like"/>
    <property type="match status" value="1"/>
</dbReference>
<dbReference type="NCBIfam" id="TIGR01161">
    <property type="entry name" value="purK"/>
    <property type="match status" value="1"/>
</dbReference>
<dbReference type="EC" id="6.3.4.18" evidence="5 6"/>
<organism evidence="9 10">
    <name type="scientific">Magnetospirillum molischianum DSM 120</name>
    <dbReference type="NCBI Taxonomy" id="1150626"/>
    <lineage>
        <taxon>Bacteria</taxon>
        <taxon>Pseudomonadati</taxon>
        <taxon>Pseudomonadota</taxon>
        <taxon>Alphaproteobacteria</taxon>
        <taxon>Rhodospirillales</taxon>
        <taxon>Rhodospirillaceae</taxon>
        <taxon>Magnetospirillum</taxon>
    </lineage>
</organism>
<dbReference type="PROSITE" id="PS50975">
    <property type="entry name" value="ATP_GRASP"/>
    <property type="match status" value="1"/>
</dbReference>
<evidence type="ECO:0000256" key="3">
    <source>
        <dbReference type="ARBA" id="ARBA00022755"/>
    </source>
</evidence>
<gene>
    <name evidence="5 6 9" type="primary">purK</name>
    <name evidence="9" type="ORF">PHAMO_10052</name>
</gene>
<reference evidence="9 10" key="1">
    <citation type="journal article" date="2012" name="J. Bacteriol.">
        <title>Draft Genome Sequence of the Purple Photosynthetic Bacterium Phaeospirillum molischianum DSM120, a Particularly Versatile Bacterium.</title>
        <authorList>
            <person name="Duquesne K."/>
            <person name="Prima V."/>
            <person name="Ji B."/>
            <person name="Rouy Z."/>
            <person name="Medigue C."/>
            <person name="Talla E."/>
            <person name="Sturgis J.N."/>
        </authorList>
    </citation>
    <scope>NUCLEOTIDE SEQUENCE [LARGE SCALE GENOMIC DNA]</scope>
    <source>
        <strain evidence="10">DSM120</strain>
    </source>
</reference>
<evidence type="ECO:0000313" key="9">
    <source>
        <dbReference type="EMBL" id="CCG39627.1"/>
    </source>
</evidence>
<dbReference type="InterPro" id="IPR013815">
    <property type="entry name" value="ATP_grasp_subdomain_1"/>
</dbReference>
<keyword evidence="10" id="KW-1185">Reference proteome</keyword>
<dbReference type="GO" id="GO:0005829">
    <property type="term" value="C:cytosol"/>
    <property type="evidence" value="ECO:0007669"/>
    <property type="project" value="TreeGrafter"/>
</dbReference>
<feature type="binding site" evidence="5">
    <location>
        <begin position="192"/>
        <end position="195"/>
    </location>
    <ligand>
        <name>ATP</name>
        <dbReference type="ChEBI" id="CHEBI:30616"/>
    </ligand>
</feature>
<keyword evidence="1 5" id="KW-0436">Ligase</keyword>
<dbReference type="Gene3D" id="3.30.470.20">
    <property type="entry name" value="ATP-grasp fold, B domain"/>
    <property type="match status" value="1"/>
</dbReference>
<feature type="binding site" evidence="5">
    <location>
        <position position="152"/>
    </location>
    <ligand>
        <name>ATP</name>
        <dbReference type="ChEBI" id="CHEBI:30616"/>
    </ligand>
</feature>
<comment type="function">
    <text evidence="5">Catalyzes the ATP-dependent conversion of 5-aminoimidazole ribonucleotide (AIR) and HCO(3)(-) to N5-carboxyaminoimidazole ribonucleotide (N5-CAIR).</text>
</comment>
<name>H8FMN9_MAGML</name>
<dbReference type="InterPro" id="IPR040686">
    <property type="entry name" value="PurK_C"/>
</dbReference>
<comment type="catalytic activity">
    <reaction evidence="5 6">
        <text>5-amino-1-(5-phospho-beta-D-ribosyl)imidazole + hydrogencarbonate + ATP = 5-carboxyamino-1-(5-phospho-D-ribosyl)imidazole + ADP + phosphate + 2 H(+)</text>
        <dbReference type="Rhea" id="RHEA:19317"/>
        <dbReference type="ChEBI" id="CHEBI:15378"/>
        <dbReference type="ChEBI" id="CHEBI:17544"/>
        <dbReference type="ChEBI" id="CHEBI:30616"/>
        <dbReference type="ChEBI" id="CHEBI:43474"/>
        <dbReference type="ChEBI" id="CHEBI:58730"/>
        <dbReference type="ChEBI" id="CHEBI:137981"/>
        <dbReference type="ChEBI" id="CHEBI:456216"/>
        <dbReference type="EC" id="6.3.4.18"/>
    </reaction>
</comment>
<dbReference type="PROSITE" id="PS00065">
    <property type="entry name" value="D_2_HYDROXYACID_DH_1"/>
    <property type="match status" value="1"/>
</dbReference>
<feature type="binding site" evidence="5">
    <location>
        <begin position="157"/>
        <end position="163"/>
    </location>
    <ligand>
        <name>ATP</name>
        <dbReference type="ChEBI" id="CHEBI:30616"/>
    </ligand>
</feature>
<keyword evidence="2 5" id="KW-0547">Nucleotide-binding</keyword>
<dbReference type="GO" id="GO:0006189">
    <property type="term" value="P:'de novo' IMP biosynthetic process"/>
    <property type="evidence" value="ECO:0007669"/>
    <property type="project" value="UniProtKB-UniRule"/>
</dbReference>
<sequence length="377" mass="39716">MSTVTSRFPLPPGSTVGIIGGGQLGRMAALAAARLGYRVHVFTPEQDSPAAQVSAAATVAAYGDETAIAAFARAVDVVTFEFENIPADSVRLMASLVPVRPGWNVLETAQDRIDEKQFFNDLGIATAPWRAITSHADLVAALDEIGRPAVLKTARMGYDGKGQVRITADTDPAEAWAALGTGLDGSGCGILEGFIDFLGEISVIVARGADGGWAAFDPAWNVHRHHILDTSTVPAPISAATAAQAIDIARCAAEALDVVGLLAVEMFVTPTGLLVNEMAPRPHNSGHWTMDACITDQFEQFIRAVCGLPLGSSARHSNAQMTNLIGADADRWLEILADPDARLHLYGKAEARPGRKMGHVNRLHPLGSDGSDAVTIS</sequence>
<dbReference type="RefSeq" id="WP_002725225.1">
    <property type="nucleotide sequence ID" value="NZ_CAHP01000001.1"/>
</dbReference>
<dbReference type="InterPro" id="IPR054350">
    <property type="entry name" value="PurT/PurK_preATP-grasp"/>
</dbReference>
<dbReference type="GO" id="GO:0046872">
    <property type="term" value="F:metal ion binding"/>
    <property type="evidence" value="ECO:0007669"/>
    <property type="project" value="InterPro"/>
</dbReference>
<dbReference type="UniPathway" id="UPA00074">
    <property type="reaction ID" value="UER00942"/>
</dbReference>
<dbReference type="Pfam" id="PF17769">
    <property type="entry name" value="PurK_C"/>
    <property type="match status" value="1"/>
</dbReference>
<dbReference type="NCBIfam" id="NF004676">
    <property type="entry name" value="PRK06019.1-2"/>
    <property type="match status" value="1"/>
</dbReference>
<dbReference type="HAMAP" id="MF_01928">
    <property type="entry name" value="PurK"/>
    <property type="match status" value="1"/>
</dbReference>
<protein>
    <recommendedName>
        <fullName evidence="5 6">N5-carboxyaminoimidazole ribonucleotide synthase</fullName>
        <shortName evidence="5 6">N5-CAIR synthase</shortName>
        <ecNumber evidence="5 6">6.3.4.18</ecNumber>
    </recommendedName>
    <alternativeName>
        <fullName evidence="5 6">5-(carboxyamino)imidazole ribonucleotide synthetase</fullName>
    </alternativeName>
</protein>
<dbReference type="Gene3D" id="3.30.1490.20">
    <property type="entry name" value="ATP-grasp fold, A domain"/>
    <property type="match status" value="1"/>
</dbReference>